<protein>
    <recommendedName>
        <fullName evidence="7">Rhodopsin domain-containing protein</fullName>
    </recommendedName>
</protein>
<dbReference type="EMBL" id="PTQR01000066">
    <property type="protein sequence ID" value="TKX22610.1"/>
    <property type="molecule type" value="Genomic_DNA"/>
</dbReference>
<sequence length="353" mass="39301">MFALVVLTLVLRLGTRLFLLRRVGLDDFAIVLASGAACAGLVFTWQAIEPLALLYHGDKSRIDKAKIYTLGSGYLYIWSMTLIKISLGFFFYRIFVSHLKHRIVIVIAVTILTLLGIIYFSIGVSTCAPSAYFFGLKNCAIFPVYRNIGRVWGAQNVATDLIFPILSINLLWRSDMAKMTKVLALALLCIATFGCIASVIRLAYLAPATKLSLFTKTVYSAVWTQLEVGVGIVCANIACLRPLGRLLLDNYHKRFGVSTPWVPRVDRSATQGSEVPFTMISVSTVLWRLNSVFSDTKLIEQPHDWRQDRVSAGQEIQVPPQAVLHEETKMVFPKESGKVQKGVEVHVRSIDEA</sequence>
<dbReference type="InterPro" id="IPR049326">
    <property type="entry name" value="Rhodopsin_dom_fungi"/>
</dbReference>
<feature type="transmembrane region" description="Helical" evidence="6">
    <location>
        <begin position="182"/>
        <end position="206"/>
    </location>
</feature>
<dbReference type="AlphaFoldDB" id="A0A4U7B0U2"/>
<dbReference type="Proteomes" id="UP000308133">
    <property type="component" value="Unassembled WGS sequence"/>
</dbReference>
<feature type="transmembrane region" description="Helical" evidence="6">
    <location>
        <begin position="75"/>
        <end position="95"/>
    </location>
</feature>
<keyword evidence="4 6" id="KW-0472">Membrane</keyword>
<keyword evidence="3 6" id="KW-1133">Transmembrane helix</keyword>
<gene>
    <name evidence="8" type="ORF">C1H76_5393</name>
</gene>
<evidence type="ECO:0000256" key="5">
    <source>
        <dbReference type="ARBA" id="ARBA00038359"/>
    </source>
</evidence>
<evidence type="ECO:0000313" key="9">
    <source>
        <dbReference type="Proteomes" id="UP000308133"/>
    </source>
</evidence>
<dbReference type="GO" id="GO:0016020">
    <property type="term" value="C:membrane"/>
    <property type="evidence" value="ECO:0007669"/>
    <property type="project" value="UniProtKB-SubCell"/>
</dbReference>
<evidence type="ECO:0000256" key="2">
    <source>
        <dbReference type="ARBA" id="ARBA00022692"/>
    </source>
</evidence>
<proteinExistence type="inferred from homology"/>
<evidence type="ECO:0000259" key="7">
    <source>
        <dbReference type="Pfam" id="PF20684"/>
    </source>
</evidence>
<keyword evidence="2 6" id="KW-0812">Transmembrane</keyword>
<comment type="similarity">
    <text evidence="5">Belongs to the SAT4 family.</text>
</comment>
<reference evidence="8 9" key="1">
    <citation type="submission" date="2018-02" db="EMBL/GenBank/DDBJ databases">
        <title>Draft genome sequences of Elsinoe sp., causing black scab on jojoba.</title>
        <authorList>
            <person name="Stodart B."/>
            <person name="Jeffress S."/>
            <person name="Ash G."/>
            <person name="Arun Chinnappa K."/>
        </authorList>
    </citation>
    <scope>NUCLEOTIDE SEQUENCE [LARGE SCALE GENOMIC DNA]</scope>
    <source>
        <strain evidence="8 9">Hillstone_2</strain>
    </source>
</reference>
<dbReference type="PANTHER" id="PTHR33048">
    <property type="entry name" value="PTH11-LIKE INTEGRAL MEMBRANE PROTEIN (AFU_ORTHOLOGUE AFUA_5G11245)"/>
    <property type="match status" value="1"/>
</dbReference>
<evidence type="ECO:0000256" key="4">
    <source>
        <dbReference type="ARBA" id="ARBA00023136"/>
    </source>
</evidence>
<dbReference type="InterPro" id="IPR052337">
    <property type="entry name" value="SAT4-like"/>
</dbReference>
<evidence type="ECO:0000256" key="3">
    <source>
        <dbReference type="ARBA" id="ARBA00022989"/>
    </source>
</evidence>
<dbReference type="PANTHER" id="PTHR33048:SF47">
    <property type="entry name" value="INTEGRAL MEMBRANE PROTEIN-RELATED"/>
    <property type="match status" value="1"/>
</dbReference>
<feature type="transmembrane region" description="Helical" evidence="6">
    <location>
        <begin position="30"/>
        <end position="54"/>
    </location>
</feature>
<feature type="transmembrane region" description="Helical" evidence="6">
    <location>
        <begin position="101"/>
        <end position="122"/>
    </location>
</feature>
<feature type="domain" description="Rhodopsin" evidence="7">
    <location>
        <begin position="11"/>
        <end position="243"/>
    </location>
</feature>
<comment type="subcellular location">
    <subcellularLocation>
        <location evidence="1">Membrane</location>
        <topology evidence="1">Multi-pass membrane protein</topology>
    </subcellularLocation>
</comment>
<organism evidence="8 9">
    <name type="scientific">Elsinoe australis</name>
    <dbReference type="NCBI Taxonomy" id="40998"/>
    <lineage>
        <taxon>Eukaryota</taxon>
        <taxon>Fungi</taxon>
        <taxon>Dikarya</taxon>
        <taxon>Ascomycota</taxon>
        <taxon>Pezizomycotina</taxon>
        <taxon>Dothideomycetes</taxon>
        <taxon>Dothideomycetidae</taxon>
        <taxon>Myriangiales</taxon>
        <taxon>Elsinoaceae</taxon>
        <taxon>Elsinoe</taxon>
    </lineage>
</organism>
<evidence type="ECO:0000256" key="1">
    <source>
        <dbReference type="ARBA" id="ARBA00004141"/>
    </source>
</evidence>
<name>A0A4U7B0U2_9PEZI</name>
<accession>A0A4U7B0U2</accession>
<dbReference type="Pfam" id="PF20684">
    <property type="entry name" value="Fung_rhodopsin"/>
    <property type="match status" value="1"/>
</dbReference>
<evidence type="ECO:0000256" key="6">
    <source>
        <dbReference type="SAM" id="Phobius"/>
    </source>
</evidence>
<comment type="caution">
    <text evidence="8">The sequence shown here is derived from an EMBL/GenBank/DDBJ whole genome shotgun (WGS) entry which is preliminary data.</text>
</comment>
<evidence type="ECO:0000313" key="8">
    <source>
        <dbReference type="EMBL" id="TKX22610.1"/>
    </source>
</evidence>